<dbReference type="RefSeq" id="WP_378282047.1">
    <property type="nucleotide sequence ID" value="NZ_JBHSON010000014.1"/>
</dbReference>
<name>A0ABW0ZWX4_9ACTN</name>
<dbReference type="SUPFAM" id="SSF52540">
    <property type="entry name" value="P-loop containing nucleoside triphosphate hydrolases"/>
    <property type="match status" value="1"/>
</dbReference>
<dbReference type="InterPro" id="IPR011990">
    <property type="entry name" value="TPR-like_helical_dom_sf"/>
</dbReference>
<dbReference type="InterPro" id="IPR001867">
    <property type="entry name" value="OmpR/PhoB-type_DNA-bd"/>
</dbReference>
<evidence type="ECO:0000256" key="3">
    <source>
        <dbReference type="ARBA" id="ARBA00023125"/>
    </source>
</evidence>
<dbReference type="PROSITE" id="PS51755">
    <property type="entry name" value="OMPR_PHOB"/>
    <property type="match status" value="1"/>
</dbReference>
<dbReference type="SUPFAM" id="SSF48452">
    <property type="entry name" value="TPR-like"/>
    <property type="match status" value="2"/>
</dbReference>
<evidence type="ECO:0000256" key="5">
    <source>
        <dbReference type="PROSITE-ProRule" id="PRU01091"/>
    </source>
</evidence>
<keyword evidence="8" id="KW-1185">Reference proteome</keyword>
<keyword evidence="3 5" id="KW-0238">DNA-binding</keyword>
<reference evidence="8" key="1">
    <citation type="journal article" date="2019" name="Int. J. Syst. Evol. Microbiol.">
        <title>The Global Catalogue of Microorganisms (GCM) 10K type strain sequencing project: providing services to taxonomists for standard genome sequencing and annotation.</title>
        <authorList>
            <consortium name="The Broad Institute Genomics Platform"/>
            <consortium name="The Broad Institute Genome Sequencing Center for Infectious Disease"/>
            <person name="Wu L."/>
            <person name="Ma J."/>
        </authorList>
    </citation>
    <scope>NUCLEOTIDE SEQUENCE [LARGE SCALE GENOMIC DNA]</scope>
    <source>
        <strain evidence="8">KCTC 42087</strain>
    </source>
</reference>
<dbReference type="InterPro" id="IPR027417">
    <property type="entry name" value="P-loop_NTPase"/>
</dbReference>
<dbReference type="InterPro" id="IPR051677">
    <property type="entry name" value="AfsR-DnrI-RedD_regulator"/>
</dbReference>
<dbReference type="PANTHER" id="PTHR35807">
    <property type="entry name" value="TRANSCRIPTIONAL REGULATOR REDD-RELATED"/>
    <property type="match status" value="1"/>
</dbReference>
<feature type="DNA-binding region" description="OmpR/PhoB-type" evidence="5">
    <location>
        <begin position="1"/>
        <end position="91"/>
    </location>
</feature>
<evidence type="ECO:0000256" key="2">
    <source>
        <dbReference type="ARBA" id="ARBA00023015"/>
    </source>
</evidence>
<evidence type="ECO:0000256" key="4">
    <source>
        <dbReference type="ARBA" id="ARBA00023163"/>
    </source>
</evidence>
<gene>
    <name evidence="7" type="ORF">ACFPZN_12445</name>
</gene>
<dbReference type="Gene3D" id="3.40.50.300">
    <property type="entry name" value="P-loop containing nucleotide triphosphate hydrolases"/>
    <property type="match status" value="1"/>
</dbReference>
<dbReference type="Gene3D" id="1.10.8.430">
    <property type="entry name" value="Helical domain of apoptotic protease-activating factors"/>
    <property type="match status" value="1"/>
</dbReference>
<dbReference type="EMBL" id="JBHSON010000014">
    <property type="protein sequence ID" value="MFC5746424.1"/>
    <property type="molecule type" value="Genomic_DNA"/>
</dbReference>
<evidence type="ECO:0000313" key="8">
    <source>
        <dbReference type="Proteomes" id="UP001596074"/>
    </source>
</evidence>
<dbReference type="Pfam" id="PF13191">
    <property type="entry name" value="AAA_16"/>
    <property type="match status" value="1"/>
</dbReference>
<dbReference type="InterPro" id="IPR005158">
    <property type="entry name" value="BTAD"/>
</dbReference>
<comment type="caution">
    <text evidence="7">The sequence shown here is derived from an EMBL/GenBank/DDBJ whole genome shotgun (WGS) entry which is preliminary data.</text>
</comment>
<keyword evidence="2" id="KW-0805">Transcription regulation</keyword>
<comment type="similarity">
    <text evidence="1">Belongs to the AfsR/DnrI/RedD regulatory family.</text>
</comment>
<dbReference type="Gene3D" id="1.10.10.10">
    <property type="entry name" value="Winged helix-like DNA-binding domain superfamily/Winged helix DNA-binding domain"/>
    <property type="match status" value="2"/>
</dbReference>
<dbReference type="PANTHER" id="PTHR35807:SF1">
    <property type="entry name" value="TRANSCRIPTIONAL REGULATOR REDD"/>
    <property type="match status" value="1"/>
</dbReference>
<keyword evidence="4" id="KW-0804">Transcription</keyword>
<dbReference type="CDD" id="cd15831">
    <property type="entry name" value="BTAD"/>
    <property type="match status" value="1"/>
</dbReference>
<dbReference type="InterPro" id="IPR042197">
    <property type="entry name" value="Apaf_helical"/>
</dbReference>
<dbReference type="SMART" id="SM01043">
    <property type="entry name" value="BTAD"/>
    <property type="match status" value="1"/>
</dbReference>
<dbReference type="InterPro" id="IPR041664">
    <property type="entry name" value="AAA_16"/>
</dbReference>
<dbReference type="SMART" id="SM00862">
    <property type="entry name" value="Trans_reg_C"/>
    <property type="match status" value="1"/>
</dbReference>
<evidence type="ECO:0000313" key="7">
    <source>
        <dbReference type="EMBL" id="MFC5746424.1"/>
    </source>
</evidence>
<organism evidence="7 8">
    <name type="scientific">Actinomadura rugatobispora</name>
    <dbReference type="NCBI Taxonomy" id="1994"/>
    <lineage>
        <taxon>Bacteria</taxon>
        <taxon>Bacillati</taxon>
        <taxon>Actinomycetota</taxon>
        <taxon>Actinomycetes</taxon>
        <taxon>Streptosporangiales</taxon>
        <taxon>Thermomonosporaceae</taxon>
        <taxon>Actinomadura</taxon>
    </lineage>
</organism>
<dbReference type="SUPFAM" id="SSF46894">
    <property type="entry name" value="C-terminal effector domain of the bipartite response regulators"/>
    <property type="match status" value="1"/>
</dbReference>
<dbReference type="SMART" id="SM00382">
    <property type="entry name" value="AAA"/>
    <property type="match status" value="1"/>
</dbReference>
<dbReference type="InterPro" id="IPR003593">
    <property type="entry name" value="AAA+_ATPase"/>
</dbReference>
<evidence type="ECO:0000259" key="6">
    <source>
        <dbReference type="PROSITE" id="PS51755"/>
    </source>
</evidence>
<dbReference type="InterPro" id="IPR036388">
    <property type="entry name" value="WH-like_DNA-bd_sf"/>
</dbReference>
<dbReference type="Proteomes" id="UP001596074">
    <property type="component" value="Unassembled WGS sequence"/>
</dbReference>
<dbReference type="Pfam" id="PF13424">
    <property type="entry name" value="TPR_12"/>
    <property type="match status" value="1"/>
</dbReference>
<protein>
    <submittedName>
        <fullName evidence="7">BTAD domain-containing putative transcriptional regulator</fullName>
    </submittedName>
</protein>
<accession>A0ABW0ZWX4</accession>
<sequence length="952" mass="103357">MLGPVSAERSGRPLDLGGPQVRTVLALLLLERDRVVSVERLVDALWEGDPPNSWRVQLQGMVSRLRRVLGAGGDRASAPIETRPPGYRLRISAGQLDLEDFRDEVRRARERLAAGEPGPAAALLRTALARWRGPVCADLPSPYVRRAADWEELRLAAVEDRVDADIALGRHDGLVVELRAMVRDHPLRERCRGQLMTVLARAGRPADALRVFRDVRDRMVDELGIEPSTGLQQLHRAILTGVQGPDEPEAVRGRPSVVPRRLPADVPGHVGREGLLSELSAVLADPARTAPACVAVTGPGGIGKTAFVLRLAHAHRAAYGDGQLYARLRGRTGGPAEVLAGFLHALGVPPAGVPSGLDERAALFRELLASRRVLIVLDDVADLADVEPLLPAEPRCAVLLTSRRRLPGAGAAGGPRVVTLEALPGEAGAVLFRSIAGVKDDEAPGEIAEIVRLCGGLPLAIRIAAARLASRPGWTVADLVRRLASHRDRLDWLQHGDLGVRASFQDAYDALTGDQRRLFRHLGLLEDAEFPAWVPGALLGGRAETAERLLNDLVDAHLVEPAGRGVTGPRYRVHDLIHLLARELVGRDDAPSRRGAVRRLLGAWQDITVAADAGLPHWYGLDPVPDPLWTVPEEARAAARADPLTWFDEERPHLHAQVRRAGDADCHAWPLAQSLTTYFDIRGRYDEWVDVLHEGLRVADRQDDRRGAACMLGLLVDAEGSRLDLGAGLQHADRAMTTYQSLPHPPAERVPVPSRPLFDPLGTGRALFSLCLRRRERGEHGGYLPLFEEARQAFEACGAPMSELWMLKNCWLAYLKQGRMADGAACLARGLTILVSLGDDFETGSVIGEIGALLAGQGRHGEAEELARETLERSPHPWDEAAALDILAVLARSAGDTHAAIDAHLRALAVWRRLGVRVRVAHTMRALARLCEEIGDTEAAELYRSDPLLAGP</sequence>
<dbReference type="InterPro" id="IPR016032">
    <property type="entry name" value="Sig_transdc_resp-reg_C-effctor"/>
</dbReference>
<proteinExistence type="inferred from homology"/>
<evidence type="ECO:0000256" key="1">
    <source>
        <dbReference type="ARBA" id="ARBA00005820"/>
    </source>
</evidence>
<feature type="domain" description="OmpR/PhoB-type" evidence="6">
    <location>
        <begin position="1"/>
        <end position="91"/>
    </location>
</feature>
<dbReference type="Pfam" id="PF03704">
    <property type="entry name" value="BTAD"/>
    <property type="match status" value="1"/>
</dbReference>
<dbReference type="Gene3D" id="1.25.40.10">
    <property type="entry name" value="Tetratricopeptide repeat domain"/>
    <property type="match status" value="2"/>
</dbReference>
<dbReference type="Pfam" id="PF00486">
    <property type="entry name" value="Trans_reg_C"/>
    <property type="match status" value="1"/>
</dbReference>
<dbReference type="PRINTS" id="PR00364">
    <property type="entry name" value="DISEASERSIST"/>
</dbReference>